<accession>A0ABD3DGM4</accession>
<name>A0ABD3DGM4_9LAMI</name>
<protein>
    <submittedName>
        <fullName evidence="1">Uncharacterized protein</fullName>
    </submittedName>
</protein>
<evidence type="ECO:0000313" key="1">
    <source>
        <dbReference type="EMBL" id="KAL3640224.1"/>
    </source>
</evidence>
<dbReference type="AlphaFoldDB" id="A0ABD3DGM4"/>
<comment type="caution">
    <text evidence="1">The sequence shown here is derived from an EMBL/GenBank/DDBJ whole genome shotgun (WGS) entry which is preliminary data.</text>
</comment>
<dbReference type="Proteomes" id="UP001632038">
    <property type="component" value="Unassembled WGS sequence"/>
</dbReference>
<sequence>MAMDPILLVVVSDMRLIPVNSGGKRRVDDGGMNEWPWLLEGGESGGLVGRREEEDGGGVAAMGLGDAVAAGALLAFLLSAGACS</sequence>
<proteinExistence type="predicted"/>
<evidence type="ECO:0000313" key="2">
    <source>
        <dbReference type="Proteomes" id="UP001632038"/>
    </source>
</evidence>
<gene>
    <name evidence="1" type="ORF">CASFOL_015192</name>
</gene>
<organism evidence="1 2">
    <name type="scientific">Castilleja foliolosa</name>
    <dbReference type="NCBI Taxonomy" id="1961234"/>
    <lineage>
        <taxon>Eukaryota</taxon>
        <taxon>Viridiplantae</taxon>
        <taxon>Streptophyta</taxon>
        <taxon>Embryophyta</taxon>
        <taxon>Tracheophyta</taxon>
        <taxon>Spermatophyta</taxon>
        <taxon>Magnoliopsida</taxon>
        <taxon>eudicotyledons</taxon>
        <taxon>Gunneridae</taxon>
        <taxon>Pentapetalae</taxon>
        <taxon>asterids</taxon>
        <taxon>lamiids</taxon>
        <taxon>Lamiales</taxon>
        <taxon>Orobanchaceae</taxon>
        <taxon>Pedicularideae</taxon>
        <taxon>Castillejinae</taxon>
        <taxon>Castilleja</taxon>
    </lineage>
</organism>
<keyword evidence="2" id="KW-1185">Reference proteome</keyword>
<reference evidence="2" key="1">
    <citation type="journal article" date="2024" name="IScience">
        <title>Strigolactones Initiate the Formation of Haustorium-like Structures in Castilleja.</title>
        <authorList>
            <person name="Buerger M."/>
            <person name="Peterson D."/>
            <person name="Chory J."/>
        </authorList>
    </citation>
    <scope>NUCLEOTIDE SEQUENCE [LARGE SCALE GENOMIC DNA]</scope>
</reference>
<dbReference type="EMBL" id="JAVIJP010000017">
    <property type="protein sequence ID" value="KAL3640224.1"/>
    <property type="molecule type" value="Genomic_DNA"/>
</dbReference>